<dbReference type="InterPro" id="IPR040315">
    <property type="entry name" value="WDR46/Utp7"/>
</dbReference>
<evidence type="ECO:0000256" key="5">
    <source>
        <dbReference type="SAM" id="MobiDB-lite"/>
    </source>
</evidence>
<accession>A0AAD3M375</accession>
<evidence type="ECO:0000313" key="7">
    <source>
        <dbReference type="EMBL" id="GLD46286.1"/>
    </source>
</evidence>
<dbReference type="InterPro" id="IPR012952">
    <property type="entry name" value="BING4_C_dom"/>
</dbReference>
<keyword evidence="3" id="KW-0677">Repeat</keyword>
<gene>
    <name evidence="7" type="ORF">AKAME5_000067600</name>
</gene>
<evidence type="ECO:0000313" key="8">
    <source>
        <dbReference type="Proteomes" id="UP001279410"/>
    </source>
</evidence>
<keyword evidence="4" id="KW-0539">Nucleus</keyword>
<sequence length="145" mass="16897">MLVPGAGEPNFDALDANPYRSAKQRQEWEVKALLEKIQPELISLNPNELGQVDHTTFQQRHQDRVQALGFDPLAKDRFTPKYKKKGRSSAGNIERRKKQVAHEDQRDIIRQTVEDKMKMEKERQEKEKKKAELSGQKSALDRFKK</sequence>
<feature type="domain" description="BING4 C-terminal" evidence="6">
    <location>
        <begin position="1"/>
        <end position="46"/>
    </location>
</feature>
<feature type="compositionally biased region" description="Basic and acidic residues" evidence="5">
    <location>
        <begin position="100"/>
        <end position="132"/>
    </location>
</feature>
<dbReference type="AlphaFoldDB" id="A0AAD3M375"/>
<organism evidence="7 8">
    <name type="scientific">Lates japonicus</name>
    <name type="common">Japanese lates</name>
    <dbReference type="NCBI Taxonomy" id="270547"/>
    <lineage>
        <taxon>Eukaryota</taxon>
        <taxon>Metazoa</taxon>
        <taxon>Chordata</taxon>
        <taxon>Craniata</taxon>
        <taxon>Vertebrata</taxon>
        <taxon>Euteleostomi</taxon>
        <taxon>Actinopterygii</taxon>
        <taxon>Neopterygii</taxon>
        <taxon>Teleostei</taxon>
        <taxon>Neoteleostei</taxon>
        <taxon>Acanthomorphata</taxon>
        <taxon>Carangaria</taxon>
        <taxon>Carangaria incertae sedis</taxon>
        <taxon>Centropomidae</taxon>
        <taxon>Lates</taxon>
    </lineage>
</organism>
<dbReference type="PANTHER" id="PTHR14085:SF3">
    <property type="entry name" value="WD REPEAT-CONTAINING PROTEIN 46"/>
    <property type="match status" value="1"/>
</dbReference>
<dbReference type="Proteomes" id="UP001279410">
    <property type="component" value="Unassembled WGS sequence"/>
</dbReference>
<keyword evidence="2" id="KW-0853">WD repeat</keyword>
<dbReference type="SMART" id="SM01033">
    <property type="entry name" value="BING4CT"/>
    <property type="match status" value="1"/>
</dbReference>
<protein>
    <submittedName>
        <fullName evidence="7">WD repeat-containing protein 46</fullName>
    </submittedName>
</protein>
<dbReference type="EMBL" id="BRZM01000001">
    <property type="protein sequence ID" value="GLD46286.1"/>
    <property type="molecule type" value="Genomic_DNA"/>
</dbReference>
<dbReference type="GO" id="GO:0000462">
    <property type="term" value="P:maturation of SSU-rRNA from tricistronic rRNA transcript (SSU-rRNA, 5.8S rRNA, LSU-rRNA)"/>
    <property type="evidence" value="ECO:0007669"/>
    <property type="project" value="TreeGrafter"/>
</dbReference>
<dbReference type="GO" id="GO:0030686">
    <property type="term" value="C:90S preribosome"/>
    <property type="evidence" value="ECO:0007669"/>
    <property type="project" value="TreeGrafter"/>
</dbReference>
<dbReference type="Pfam" id="PF08149">
    <property type="entry name" value="BING4CT"/>
    <property type="match status" value="1"/>
</dbReference>
<dbReference type="GO" id="GO:0032040">
    <property type="term" value="C:small-subunit processome"/>
    <property type="evidence" value="ECO:0007669"/>
    <property type="project" value="TreeGrafter"/>
</dbReference>
<feature type="region of interest" description="Disordered" evidence="5">
    <location>
        <begin position="76"/>
        <end position="145"/>
    </location>
</feature>
<dbReference type="PANTHER" id="PTHR14085">
    <property type="entry name" value="WD-REPEAT PROTEIN BING4"/>
    <property type="match status" value="1"/>
</dbReference>
<comment type="subcellular location">
    <subcellularLocation>
        <location evidence="1">Nucleus</location>
        <location evidence="1">Nucleolus</location>
    </subcellularLocation>
</comment>
<proteinExistence type="predicted"/>
<evidence type="ECO:0000256" key="1">
    <source>
        <dbReference type="ARBA" id="ARBA00004604"/>
    </source>
</evidence>
<evidence type="ECO:0000256" key="3">
    <source>
        <dbReference type="ARBA" id="ARBA00022737"/>
    </source>
</evidence>
<evidence type="ECO:0000256" key="4">
    <source>
        <dbReference type="ARBA" id="ARBA00023242"/>
    </source>
</evidence>
<keyword evidence="8" id="KW-1185">Reference proteome</keyword>
<comment type="caution">
    <text evidence="7">The sequence shown here is derived from an EMBL/GenBank/DDBJ whole genome shotgun (WGS) entry which is preliminary data.</text>
</comment>
<reference evidence="7" key="1">
    <citation type="submission" date="2022-08" db="EMBL/GenBank/DDBJ databases">
        <title>Genome sequencing of akame (Lates japonicus).</title>
        <authorList>
            <person name="Hashiguchi Y."/>
            <person name="Takahashi H."/>
        </authorList>
    </citation>
    <scope>NUCLEOTIDE SEQUENCE</scope>
    <source>
        <strain evidence="7">Kochi</strain>
    </source>
</reference>
<evidence type="ECO:0000256" key="2">
    <source>
        <dbReference type="ARBA" id="ARBA00022574"/>
    </source>
</evidence>
<evidence type="ECO:0000259" key="6">
    <source>
        <dbReference type="SMART" id="SM01033"/>
    </source>
</evidence>
<name>A0AAD3M375_LATJO</name>